<dbReference type="HOGENOM" id="CLU_1388184_0_0_4"/>
<keyword evidence="3" id="KW-1185">Reference proteome</keyword>
<feature type="chain" id="PRO_5001983433" evidence="1">
    <location>
        <begin position="22"/>
        <end position="196"/>
    </location>
</feature>
<organism evidence="2 3">
    <name type="scientific">Collimonas arenae</name>
    <dbReference type="NCBI Taxonomy" id="279058"/>
    <lineage>
        <taxon>Bacteria</taxon>
        <taxon>Pseudomonadati</taxon>
        <taxon>Pseudomonadota</taxon>
        <taxon>Betaproteobacteria</taxon>
        <taxon>Burkholderiales</taxon>
        <taxon>Oxalobacteraceae</taxon>
        <taxon>Collimonas</taxon>
    </lineage>
</organism>
<dbReference type="PROSITE" id="PS51257">
    <property type="entry name" value="PROKAR_LIPOPROTEIN"/>
    <property type="match status" value="1"/>
</dbReference>
<name>A0A0A1FD03_9BURK</name>
<feature type="signal peptide" evidence="1">
    <location>
        <begin position="1"/>
        <end position="21"/>
    </location>
</feature>
<evidence type="ECO:0000313" key="2">
    <source>
        <dbReference type="EMBL" id="AIY42386.1"/>
    </source>
</evidence>
<gene>
    <name evidence="2" type="ORF">LT85_3228</name>
</gene>
<dbReference type="AlphaFoldDB" id="A0A0A1FD03"/>
<dbReference type="RefSeq" id="WP_038490573.1">
    <property type="nucleotide sequence ID" value="NZ_CP009962.1"/>
</dbReference>
<dbReference type="Proteomes" id="UP000030302">
    <property type="component" value="Chromosome"/>
</dbReference>
<sequence length="196" mass="21540">MLPSLKLCLSGALLFSCASFGATVPLRFDGMPFEPQTLQVKHLDVNAAGALVIDMGQQGVASISPWPDDLPRHLGKQQVEIDRTLHPAGAIETLDLSRPRSTAPWLMITANGPLQRELVPGYRLQRDSNGVMYIQGPATQLAAEPGKPVYFRDQARRCWQFVLLDARIPPATPGTALEAEPRADWYLRGDLSCRKP</sequence>
<dbReference type="EMBL" id="CP009962">
    <property type="protein sequence ID" value="AIY42386.1"/>
    <property type="molecule type" value="Genomic_DNA"/>
</dbReference>
<keyword evidence="1" id="KW-0732">Signal</keyword>
<protein>
    <submittedName>
        <fullName evidence="2">Uncharacterized protein</fullName>
    </submittedName>
</protein>
<accession>A0A0A1FD03</accession>
<dbReference type="OrthoDB" id="8780294at2"/>
<proteinExistence type="predicted"/>
<dbReference type="KEGG" id="care:LT85_3228"/>
<evidence type="ECO:0000313" key="3">
    <source>
        <dbReference type="Proteomes" id="UP000030302"/>
    </source>
</evidence>
<evidence type="ECO:0000256" key="1">
    <source>
        <dbReference type="SAM" id="SignalP"/>
    </source>
</evidence>
<reference evidence="3" key="1">
    <citation type="journal article" date="2014" name="Soil Biol. Biochem.">
        <title>Structure and function of bacterial communities in ageing soils: Insights from the Mendocino ecological staircase.</title>
        <authorList>
            <person name="Uroz S."/>
            <person name="Tech J.J."/>
            <person name="Sawaya N.A."/>
            <person name="Frey-Klett P."/>
            <person name="Leveau J.H.J."/>
        </authorList>
    </citation>
    <scope>NUCLEOTIDE SEQUENCE [LARGE SCALE GENOMIC DNA]</scope>
    <source>
        <strain evidence="3">Cal35</strain>
    </source>
</reference>